<comment type="similarity">
    <text evidence="1">Belongs to the gamma-glutamylcyclotransferase family.</text>
</comment>
<dbReference type="InterPro" id="IPR036568">
    <property type="entry name" value="GGCT-like_sf"/>
</dbReference>
<dbReference type="SUPFAM" id="SSF110857">
    <property type="entry name" value="Gamma-glutamyl cyclotransferase-like"/>
    <property type="match status" value="1"/>
</dbReference>
<proteinExistence type="inferred from homology"/>
<dbReference type="InterPro" id="IPR013024">
    <property type="entry name" value="GGCT-like"/>
</dbReference>
<evidence type="ECO:0000256" key="1">
    <source>
        <dbReference type="ARBA" id="ARBA00008861"/>
    </source>
</evidence>
<name>A0ABR0JN69_9EURO</name>
<dbReference type="PANTHER" id="PTHR31544:SF4">
    <property type="entry name" value="GAMMA-GLUTAMYLCYCLOTRANSFERASE-RELATED"/>
    <property type="match status" value="1"/>
</dbReference>
<reference evidence="2 3" key="1">
    <citation type="submission" date="2023-08" db="EMBL/GenBank/DDBJ databases">
        <title>Black Yeasts Isolated from many extreme environments.</title>
        <authorList>
            <person name="Coleine C."/>
            <person name="Stajich J.E."/>
            <person name="Selbmann L."/>
        </authorList>
    </citation>
    <scope>NUCLEOTIDE SEQUENCE [LARGE SCALE GENOMIC DNA]</scope>
    <source>
        <strain evidence="2 3">CCFEE 6328</strain>
    </source>
</reference>
<gene>
    <name evidence="2" type="ORF">LTR69_001345</name>
</gene>
<dbReference type="CDD" id="cd06661">
    <property type="entry name" value="GGCT_like"/>
    <property type="match status" value="1"/>
</dbReference>
<evidence type="ECO:0000313" key="3">
    <source>
        <dbReference type="Proteomes" id="UP001345691"/>
    </source>
</evidence>
<dbReference type="EMBL" id="JAVRRF010000002">
    <property type="protein sequence ID" value="KAK5067358.1"/>
    <property type="molecule type" value="Genomic_DNA"/>
</dbReference>
<dbReference type="PANTHER" id="PTHR31544">
    <property type="entry name" value="AIG2-LIKE PROTEIN D"/>
    <property type="match status" value="1"/>
</dbReference>
<comment type="caution">
    <text evidence="2">The sequence shown here is derived from an EMBL/GenBank/DDBJ whole genome shotgun (WGS) entry which is preliminary data.</text>
</comment>
<dbReference type="Gene3D" id="3.10.490.10">
    <property type="entry name" value="Gamma-glutamyl cyclotransferase-like"/>
    <property type="match status" value="1"/>
</dbReference>
<dbReference type="InterPro" id="IPR045038">
    <property type="entry name" value="AIG2-like"/>
</dbReference>
<protein>
    <recommendedName>
        <fullName evidence="4">Gamma-glutamylcyclotransferase AIG2-like domain-containing protein</fullName>
    </recommendedName>
</protein>
<dbReference type="Proteomes" id="UP001345691">
    <property type="component" value="Unassembled WGS sequence"/>
</dbReference>
<sequence length="346" mass="39149">MDILAELESMADNVASAQTDTTRSDIDIERWQRLFSYTRSEATQAIETHRNDFARAKISDDLWEAIRPSKEAAGFDRESYGYSLLQERSVTTKSATACTESGTFVVQLAGPLNCTKVIQEAAQLNWAPQLKTGVGEHGQTQFCEIDGLAKGRLLAWLAKHRPSFRPTIVRLGKAKKDLCSYTLAPILGVETTFPQYRALMDDFTPLPRQDQYPVWYFFYGTLADPQILRQHLGLDHEPSFLPAQVCGGQIRTWAGKYKALVDASVESKVCGSAFLVETREQEDALRFYETDKYDVVRCRIIYEYGILNGLTFRFNGITDPREERNTVKPKRFCTRGKRGGKKNQGT</sequence>
<organism evidence="2 3">
    <name type="scientific">Exophiala sideris</name>
    <dbReference type="NCBI Taxonomy" id="1016849"/>
    <lineage>
        <taxon>Eukaryota</taxon>
        <taxon>Fungi</taxon>
        <taxon>Dikarya</taxon>
        <taxon>Ascomycota</taxon>
        <taxon>Pezizomycotina</taxon>
        <taxon>Eurotiomycetes</taxon>
        <taxon>Chaetothyriomycetidae</taxon>
        <taxon>Chaetothyriales</taxon>
        <taxon>Herpotrichiellaceae</taxon>
        <taxon>Exophiala</taxon>
    </lineage>
</organism>
<keyword evidence="3" id="KW-1185">Reference proteome</keyword>
<evidence type="ECO:0000313" key="2">
    <source>
        <dbReference type="EMBL" id="KAK5067358.1"/>
    </source>
</evidence>
<evidence type="ECO:0008006" key="4">
    <source>
        <dbReference type="Google" id="ProtNLM"/>
    </source>
</evidence>
<accession>A0ABR0JN69</accession>